<evidence type="ECO:0000313" key="3">
    <source>
        <dbReference type="Proteomes" id="UP000652761"/>
    </source>
</evidence>
<keyword evidence="3" id="KW-1185">Reference proteome</keyword>
<dbReference type="PANTHER" id="PTHR31973">
    <property type="entry name" value="POLYPROTEIN, PUTATIVE-RELATED"/>
    <property type="match status" value="1"/>
</dbReference>
<organism evidence="2 3">
    <name type="scientific">Colocasia esculenta</name>
    <name type="common">Wild taro</name>
    <name type="synonym">Arum esculentum</name>
    <dbReference type="NCBI Taxonomy" id="4460"/>
    <lineage>
        <taxon>Eukaryota</taxon>
        <taxon>Viridiplantae</taxon>
        <taxon>Streptophyta</taxon>
        <taxon>Embryophyta</taxon>
        <taxon>Tracheophyta</taxon>
        <taxon>Spermatophyta</taxon>
        <taxon>Magnoliopsida</taxon>
        <taxon>Liliopsida</taxon>
        <taxon>Araceae</taxon>
        <taxon>Aroideae</taxon>
        <taxon>Colocasieae</taxon>
        <taxon>Colocasia</taxon>
    </lineage>
</organism>
<feature type="domain" description="Transposase MuDR plant" evidence="1">
    <location>
        <begin position="56"/>
        <end position="100"/>
    </location>
</feature>
<evidence type="ECO:0000313" key="2">
    <source>
        <dbReference type="EMBL" id="MQM13408.1"/>
    </source>
</evidence>
<dbReference type="Pfam" id="PF03108">
    <property type="entry name" value="DBD_Tnp_Mut"/>
    <property type="match status" value="1"/>
</dbReference>
<dbReference type="OrthoDB" id="1932754at2759"/>
<evidence type="ECO:0000259" key="1">
    <source>
        <dbReference type="Pfam" id="PF03108"/>
    </source>
</evidence>
<dbReference type="Proteomes" id="UP000652761">
    <property type="component" value="Unassembled WGS sequence"/>
</dbReference>
<accession>A0A843X218</accession>
<gene>
    <name evidence="2" type="ORF">Taro_046332</name>
</gene>
<dbReference type="EMBL" id="NMUH01005680">
    <property type="protein sequence ID" value="MQM13408.1"/>
    <property type="molecule type" value="Genomic_DNA"/>
</dbReference>
<comment type="caution">
    <text evidence="2">The sequence shown here is derived from an EMBL/GenBank/DDBJ whole genome shotgun (WGS) entry which is preliminary data.</text>
</comment>
<dbReference type="PANTHER" id="PTHR31973:SF187">
    <property type="entry name" value="MUTATOR TRANSPOSASE MUDRA PROTEIN"/>
    <property type="match status" value="1"/>
</dbReference>
<protein>
    <recommendedName>
        <fullName evidence="1">Transposase MuDR plant domain-containing protein</fullName>
    </recommendedName>
</protein>
<dbReference type="InterPro" id="IPR004332">
    <property type="entry name" value="Transposase_MuDR"/>
</dbReference>
<reference evidence="2" key="1">
    <citation type="submission" date="2017-07" db="EMBL/GenBank/DDBJ databases">
        <title>Taro Niue Genome Assembly and Annotation.</title>
        <authorList>
            <person name="Atibalentja N."/>
            <person name="Keating K."/>
            <person name="Fields C.J."/>
        </authorList>
    </citation>
    <scope>NUCLEOTIDE SEQUENCE</scope>
    <source>
        <strain evidence="2">Niue_2</strain>
        <tissue evidence="2">Leaf</tissue>
    </source>
</reference>
<dbReference type="AlphaFoldDB" id="A0A843X218"/>
<sequence>MAVQVYGVPECRDICRDGFGGPEGMAVHCNDEHQVLQTHMALVWKPQNRPTYQEAVWNCTTTDQKERKNDSVRLTVRCNVDVYPWRLHASVIREGPDFAIKNLNNIHSCGCDIMSDRHPRTSKKWVANAVKGKLVDKPTYRESEMMRDIRQDYAISIPYHQASAYGFEVGCRHMLFLDGTHIKQHRV</sequence>
<proteinExistence type="predicted"/>
<name>A0A843X218_COLES</name>